<dbReference type="AlphaFoldDB" id="A0A365YY42"/>
<dbReference type="Proteomes" id="UP000252680">
    <property type="component" value="Unassembled WGS sequence"/>
</dbReference>
<gene>
    <name evidence="2" type="ORF">NJLHNGOC_07060</name>
</gene>
<organism evidence="2 3">
    <name type="scientific">Novacetimonas cocois</name>
    <dbReference type="NCBI Taxonomy" id="1747507"/>
    <lineage>
        <taxon>Bacteria</taxon>
        <taxon>Pseudomonadati</taxon>
        <taxon>Pseudomonadota</taxon>
        <taxon>Alphaproteobacteria</taxon>
        <taxon>Acetobacterales</taxon>
        <taxon>Acetobacteraceae</taxon>
        <taxon>Novacetimonas</taxon>
    </lineage>
</organism>
<protein>
    <submittedName>
        <fullName evidence="2">Uncharacterized protein</fullName>
    </submittedName>
</protein>
<dbReference type="EMBL" id="QEXL01000007">
    <property type="protein sequence ID" value="RBM07767.1"/>
    <property type="molecule type" value="Genomic_DNA"/>
</dbReference>
<feature type="region of interest" description="Disordered" evidence="1">
    <location>
        <begin position="19"/>
        <end position="38"/>
    </location>
</feature>
<accession>A0A365YY42</accession>
<name>A0A365YY42_9PROT</name>
<evidence type="ECO:0000313" key="2">
    <source>
        <dbReference type="EMBL" id="RBM07767.1"/>
    </source>
</evidence>
<keyword evidence="3" id="KW-1185">Reference proteome</keyword>
<sequence>MGLARPLLHIGRDFLLRSLQEPPPMSAHSDGASPQHALEAQLRAHRDVVVAALLDLACHASSEATRLAALREMLDRGWGRVAPGGADATSIAAAPTLVIAPALLSGGADDAGQDA</sequence>
<proteinExistence type="predicted"/>
<reference evidence="2 3" key="1">
    <citation type="submission" date="2018-05" db="EMBL/GenBank/DDBJ databases">
        <title>Komagataeibacter cocois sp. nov., for a novel cellulose- producing strain isolated from coconut milk.</title>
        <authorList>
            <person name="Liu L."/>
            <person name="Wang Y."/>
            <person name="Liu S."/>
            <person name="Bi J."/>
            <person name="Chen H."/>
            <person name="Deng J."/>
            <person name="Zhang C."/>
            <person name="Hu Q."/>
            <person name="Li C."/>
        </authorList>
    </citation>
    <scope>NUCLEOTIDE SEQUENCE [LARGE SCALE GENOMIC DNA]</scope>
    <source>
        <strain evidence="2 3">WE7</strain>
    </source>
</reference>
<evidence type="ECO:0000313" key="3">
    <source>
        <dbReference type="Proteomes" id="UP000252680"/>
    </source>
</evidence>
<comment type="caution">
    <text evidence="2">The sequence shown here is derived from an EMBL/GenBank/DDBJ whole genome shotgun (WGS) entry which is preliminary data.</text>
</comment>
<evidence type="ECO:0000256" key="1">
    <source>
        <dbReference type="SAM" id="MobiDB-lite"/>
    </source>
</evidence>